<dbReference type="GO" id="GO:0016987">
    <property type="term" value="F:sigma factor activity"/>
    <property type="evidence" value="ECO:0007669"/>
    <property type="project" value="InterPro"/>
</dbReference>
<dbReference type="EMBL" id="PEQY01000001">
    <property type="protein sequence ID" value="PIM79169.1"/>
    <property type="molecule type" value="Genomic_DNA"/>
</dbReference>
<proteinExistence type="predicted"/>
<dbReference type="Pfam" id="PF08281">
    <property type="entry name" value="Sigma70_r4_2"/>
    <property type="match status" value="1"/>
</dbReference>
<dbReference type="Gene3D" id="1.10.10.10">
    <property type="entry name" value="Winged helix-like DNA-binding domain superfamily/Winged helix DNA-binding domain"/>
    <property type="match status" value="1"/>
</dbReference>
<name>A0A2G9EGF0_9FUSO</name>
<dbReference type="GeneID" id="93327098"/>
<evidence type="ECO:0000256" key="1">
    <source>
        <dbReference type="SAM" id="Coils"/>
    </source>
</evidence>
<dbReference type="GO" id="GO:0006352">
    <property type="term" value="P:DNA-templated transcription initiation"/>
    <property type="evidence" value="ECO:0007669"/>
    <property type="project" value="InterPro"/>
</dbReference>
<dbReference type="InterPro" id="IPR013324">
    <property type="entry name" value="RNA_pol_sigma_r3/r4-like"/>
</dbReference>
<gene>
    <name evidence="3" type="ORF">CTM71_01255</name>
</gene>
<evidence type="ECO:0000313" key="4">
    <source>
        <dbReference type="Proteomes" id="UP000229011"/>
    </source>
</evidence>
<dbReference type="InterPro" id="IPR013249">
    <property type="entry name" value="RNA_pol_sigma70_r4_t2"/>
</dbReference>
<dbReference type="AlphaFoldDB" id="A0A2G9EGF0"/>
<dbReference type="Proteomes" id="UP000229011">
    <property type="component" value="Unassembled WGS sequence"/>
</dbReference>
<feature type="domain" description="RNA polymerase sigma factor 70 region 4 type 2" evidence="2">
    <location>
        <begin position="116"/>
        <end position="148"/>
    </location>
</feature>
<comment type="caution">
    <text evidence="3">The sequence shown here is derived from an EMBL/GenBank/DDBJ whole genome shotgun (WGS) entry which is preliminary data.</text>
</comment>
<feature type="coiled-coil region" evidence="1">
    <location>
        <begin position="78"/>
        <end position="105"/>
    </location>
</feature>
<sequence>MNREEICKIIDDKLDSKIKDLKNINPPYRKVEVILKNYKNFQKMLDSLREQLNHIDIVKRINVDSTKHVGYVDYKPDIEKKEDIKDRINEEILIYENRILKTENALDFIKKDKYYRIIELKYFENYSVEDICEELDITEKTYRSHRNRLVDSLTLYLFPKEILQDF</sequence>
<accession>A0A2G9EGF0</accession>
<evidence type="ECO:0000313" key="3">
    <source>
        <dbReference type="EMBL" id="PIM79169.1"/>
    </source>
</evidence>
<dbReference type="InterPro" id="IPR036388">
    <property type="entry name" value="WH-like_DNA-bd_sf"/>
</dbReference>
<dbReference type="SUPFAM" id="SSF88659">
    <property type="entry name" value="Sigma3 and sigma4 domains of RNA polymerase sigma factors"/>
    <property type="match status" value="1"/>
</dbReference>
<dbReference type="RefSeq" id="WP_099957938.1">
    <property type="nucleotide sequence ID" value="NZ_PEQY01000001.1"/>
</dbReference>
<protein>
    <recommendedName>
        <fullName evidence="2">RNA polymerase sigma factor 70 region 4 type 2 domain-containing protein</fullName>
    </recommendedName>
</protein>
<reference evidence="3 4" key="1">
    <citation type="submission" date="2017-11" db="EMBL/GenBank/DDBJ databases">
        <title>Genome sequencing of Fusobacterium periodonticum KCOM 1259.</title>
        <authorList>
            <person name="Kook J.-K."/>
            <person name="Park S.-N."/>
            <person name="Lim Y.K."/>
        </authorList>
    </citation>
    <scope>NUCLEOTIDE SEQUENCE [LARGE SCALE GENOMIC DNA]</scope>
    <source>
        <strain evidence="3 4">KCOM 1259</strain>
    </source>
</reference>
<dbReference type="GO" id="GO:0003677">
    <property type="term" value="F:DNA binding"/>
    <property type="evidence" value="ECO:0007669"/>
    <property type="project" value="InterPro"/>
</dbReference>
<organism evidence="3 4">
    <name type="scientific">Fusobacterium pseudoperiodonticum</name>
    <dbReference type="NCBI Taxonomy" id="2663009"/>
    <lineage>
        <taxon>Bacteria</taxon>
        <taxon>Fusobacteriati</taxon>
        <taxon>Fusobacteriota</taxon>
        <taxon>Fusobacteriia</taxon>
        <taxon>Fusobacteriales</taxon>
        <taxon>Fusobacteriaceae</taxon>
        <taxon>Fusobacterium</taxon>
    </lineage>
</organism>
<keyword evidence="1" id="KW-0175">Coiled coil</keyword>
<evidence type="ECO:0000259" key="2">
    <source>
        <dbReference type="Pfam" id="PF08281"/>
    </source>
</evidence>